<dbReference type="PROSITE" id="PS51387">
    <property type="entry name" value="FAD_PCMH"/>
    <property type="match status" value="1"/>
</dbReference>
<sequence>MEKNWAGNVTYRATEIHHPATLADLRSTVAKSRQIRALGTRHSFNELANTGGELVSLARMPKFVEFDAGAPRVKVSADLRYSQFVEDLDAKGYALPNLASLPHISVAGAIATATHGSGSGNGSLSTSVVGLEIVTADGSSVTLNRGDEDFDGAVVNLGALGIVTSVTLDLVPAFEIRQYVHEGLPLATNVLEVLDGAYSVSLFTDWSGDTINQVWVKQRTQDPEFIPDGTMPADGPRHPIPGMATENCTQQLGIPGRFFDRLPHFRPEFTPSAGEELQTEFMVARHDAMAALRAINEIREHIHPVLQISEIRAIKADQLWLSPYYERDTVSIHFTWIADGAAVLPVISMVSERLAEFDARPHWAKIFDVAPEVLQSRYERLQDFEDLARRLDPAGKFRNEFVAKVLS</sequence>
<dbReference type="Pfam" id="PF01565">
    <property type="entry name" value="FAD_binding_4"/>
    <property type="match status" value="1"/>
</dbReference>
<proteinExistence type="predicted"/>
<dbReference type="GO" id="GO:0071949">
    <property type="term" value="F:FAD binding"/>
    <property type="evidence" value="ECO:0007669"/>
    <property type="project" value="InterPro"/>
</dbReference>
<dbReference type="InterPro" id="IPR016169">
    <property type="entry name" value="FAD-bd_PCMH_sub2"/>
</dbReference>
<dbReference type="InterPro" id="IPR016166">
    <property type="entry name" value="FAD-bd_PCMH"/>
</dbReference>
<dbReference type="RefSeq" id="WP_037272334.1">
    <property type="nucleotide sequence ID" value="NZ_QHKI01000050.1"/>
</dbReference>
<dbReference type="Gene3D" id="3.30.43.10">
    <property type="entry name" value="Uridine Diphospho-n-acetylenolpyruvylglucosamine Reductase, domain 2"/>
    <property type="match status" value="1"/>
</dbReference>
<dbReference type="InterPro" id="IPR016171">
    <property type="entry name" value="Vanillyl_alc_oxidase_C-sub2"/>
</dbReference>
<dbReference type="SUPFAM" id="SSF56176">
    <property type="entry name" value="FAD-binding/transporter-associated domain-like"/>
    <property type="match status" value="1"/>
</dbReference>
<evidence type="ECO:0000256" key="1">
    <source>
        <dbReference type="ARBA" id="ARBA00023002"/>
    </source>
</evidence>
<evidence type="ECO:0000313" key="4">
    <source>
        <dbReference type="Proteomes" id="UP000287547"/>
    </source>
</evidence>
<reference evidence="3 4" key="1">
    <citation type="submission" date="2018-05" db="EMBL/GenBank/DDBJ databases">
        <title>Evolution of GPA BGCs.</title>
        <authorList>
            <person name="Waglechner N."/>
            <person name="Wright G.D."/>
        </authorList>
    </citation>
    <scope>NUCLEOTIDE SEQUENCE [LARGE SCALE GENOMIC DNA]</scope>
    <source>
        <strain evidence="3 4">A82846</strain>
    </source>
</reference>
<gene>
    <name evidence="3" type="ORF">DMH04_39385</name>
</gene>
<keyword evidence="1" id="KW-0560">Oxidoreductase</keyword>
<dbReference type="InterPro" id="IPR016167">
    <property type="entry name" value="FAD-bd_PCMH_sub1"/>
</dbReference>
<protein>
    <submittedName>
        <fullName evidence="3">FAD-binding protein</fullName>
    </submittedName>
</protein>
<evidence type="ECO:0000313" key="3">
    <source>
        <dbReference type="EMBL" id="RSM74792.1"/>
    </source>
</evidence>
<feature type="domain" description="FAD-binding PCMH-type" evidence="2">
    <location>
        <begin position="9"/>
        <end position="173"/>
    </location>
</feature>
<dbReference type="InterPro" id="IPR007173">
    <property type="entry name" value="ALO_C"/>
</dbReference>
<organism evidence="3 4">
    <name type="scientific">Kibdelosporangium aridum</name>
    <dbReference type="NCBI Taxonomy" id="2030"/>
    <lineage>
        <taxon>Bacteria</taxon>
        <taxon>Bacillati</taxon>
        <taxon>Actinomycetota</taxon>
        <taxon>Actinomycetes</taxon>
        <taxon>Pseudonocardiales</taxon>
        <taxon>Pseudonocardiaceae</taxon>
        <taxon>Kibdelosporangium</taxon>
    </lineage>
</organism>
<dbReference type="GO" id="GO:0016020">
    <property type="term" value="C:membrane"/>
    <property type="evidence" value="ECO:0007669"/>
    <property type="project" value="InterPro"/>
</dbReference>
<dbReference type="Pfam" id="PF04030">
    <property type="entry name" value="ALO"/>
    <property type="match status" value="1"/>
</dbReference>
<dbReference type="Gene3D" id="3.30.465.10">
    <property type="match status" value="1"/>
</dbReference>
<dbReference type="Gene3D" id="3.30.70.2530">
    <property type="match status" value="1"/>
</dbReference>
<dbReference type="PIRSF" id="PIRSF000136">
    <property type="entry name" value="LGO_GLO"/>
    <property type="match status" value="1"/>
</dbReference>
<dbReference type="Gene3D" id="1.10.45.10">
    <property type="entry name" value="Vanillyl-alcohol Oxidase, Chain A, domain 4"/>
    <property type="match status" value="1"/>
</dbReference>
<dbReference type="InterPro" id="IPR036318">
    <property type="entry name" value="FAD-bd_PCMH-like_sf"/>
</dbReference>
<dbReference type="PANTHER" id="PTHR43762">
    <property type="entry name" value="L-GULONOLACTONE OXIDASE"/>
    <property type="match status" value="1"/>
</dbReference>
<dbReference type="PANTHER" id="PTHR43762:SF1">
    <property type="entry name" value="D-ARABINONO-1,4-LACTONE OXIDASE"/>
    <property type="match status" value="1"/>
</dbReference>
<dbReference type="Gene3D" id="3.30.70.2520">
    <property type="match status" value="1"/>
</dbReference>
<evidence type="ECO:0000259" key="2">
    <source>
        <dbReference type="PROSITE" id="PS51387"/>
    </source>
</evidence>
<dbReference type="GO" id="GO:0003885">
    <property type="term" value="F:D-arabinono-1,4-lactone oxidase activity"/>
    <property type="evidence" value="ECO:0007669"/>
    <property type="project" value="InterPro"/>
</dbReference>
<dbReference type="InterPro" id="IPR006094">
    <property type="entry name" value="Oxid_FAD_bind_N"/>
</dbReference>
<name>A0A428YXM5_KIBAR</name>
<dbReference type="EMBL" id="QHKI01000050">
    <property type="protein sequence ID" value="RSM74792.1"/>
    <property type="molecule type" value="Genomic_DNA"/>
</dbReference>
<dbReference type="GO" id="GO:0080049">
    <property type="term" value="F:L-gulono-1,4-lactone dehydrogenase activity"/>
    <property type="evidence" value="ECO:0007669"/>
    <property type="project" value="TreeGrafter"/>
</dbReference>
<dbReference type="Proteomes" id="UP000287547">
    <property type="component" value="Unassembled WGS sequence"/>
</dbReference>
<accession>A0A428YXM5</accession>
<dbReference type="AlphaFoldDB" id="A0A428YXM5"/>
<dbReference type="OrthoDB" id="9800184at2"/>
<comment type="caution">
    <text evidence="3">The sequence shown here is derived from an EMBL/GenBank/DDBJ whole genome shotgun (WGS) entry which is preliminary data.</text>
</comment>
<dbReference type="InterPro" id="IPR010031">
    <property type="entry name" value="FAD_lactone_oxidase-like"/>
</dbReference>